<accession>A0A256F7Y1</accession>
<evidence type="ECO:0000313" key="2">
    <source>
        <dbReference type="EMBL" id="OYR10816.1"/>
    </source>
</evidence>
<feature type="region of interest" description="Disordered" evidence="1">
    <location>
        <begin position="18"/>
        <end position="42"/>
    </location>
</feature>
<evidence type="ECO:0000256" key="1">
    <source>
        <dbReference type="SAM" id="MobiDB-lite"/>
    </source>
</evidence>
<keyword evidence="3" id="KW-1185">Reference proteome</keyword>
<organism evidence="2 3">
    <name type="scientific">Brucella grignonensis</name>
    <dbReference type="NCBI Taxonomy" id="94627"/>
    <lineage>
        <taxon>Bacteria</taxon>
        <taxon>Pseudomonadati</taxon>
        <taxon>Pseudomonadota</taxon>
        <taxon>Alphaproteobacteria</taxon>
        <taxon>Hyphomicrobiales</taxon>
        <taxon>Brucellaceae</taxon>
        <taxon>Brucella/Ochrobactrum group</taxon>
        <taxon>Brucella</taxon>
    </lineage>
</organism>
<gene>
    <name evidence="2" type="ORF">CEV33_2282</name>
</gene>
<proteinExistence type="predicted"/>
<protein>
    <submittedName>
        <fullName evidence="2">Uncharacterized protein</fullName>
    </submittedName>
</protein>
<sequence>MLALRLLGYTLFSEPRLSETPLAPNIEANSANNSTYAQEDTK</sequence>
<name>A0A256F7Y1_9HYPH</name>
<dbReference type="EMBL" id="NNRL01000163">
    <property type="protein sequence ID" value="OYR10816.1"/>
    <property type="molecule type" value="Genomic_DNA"/>
</dbReference>
<dbReference type="AlphaFoldDB" id="A0A256F7Y1"/>
<evidence type="ECO:0000313" key="3">
    <source>
        <dbReference type="Proteomes" id="UP000216478"/>
    </source>
</evidence>
<dbReference type="Proteomes" id="UP000216478">
    <property type="component" value="Unassembled WGS sequence"/>
</dbReference>
<feature type="compositionally biased region" description="Polar residues" evidence="1">
    <location>
        <begin position="27"/>
        <end position="42"/>
    </location>
</feature>
<comment type="caution">
    <text evidence="2">The sequence shown here is derived from an EMBL/GenBank/DDBJ whole genome shotgun (WGS) entry which is preliminary data.</text>
</comment>
<reference evidence="2 3" key="1">
    <citation type="submission" date="2017-07" db="EMBL/GenBank/DDBJ databases">
        <title>Phylogenetic study on the rhizospheric bacterium Ochrobactrum sp. A44.</title>
        <authorList>
            <person name="Krzyzanowska D.M."/>
            <person name="Ossowicki A."/>
            <person name="Rajewska M."/>
            <person name="Maciag T."/>
            <person name="Kaczynski Z."/>
            <person name="Czerwicka M."/>
            <person name="Jafra S."/>
        </authorList>
    </citation>
    <scope>NUCLEOTIDE SEQUENCE [LARGE SCALE GENOMIC DNA]</scope>
    <source>
        <strain evidence="2 3">OgA9a</strain>
    </source>
</reference>